<proteinExistence type="predicted"/>
<dbReference type="PANTHER" id="PTHR43818:SF5">
    <property type="entry name" value="OXIDOREDUCTASE FAMILY PROTEIN"/>
    <property type="match status" value="1"/>
</dbReference>
<keyword evidence="5" id="KW-1185">Reference proteome</keyword>
<dbReference type="InterPro" id="IPR043906">
    <property type="entry name" value="Gfo/Idh/MocA_OxRdtase_bact_C"/>
</dbReference>
<evidence type="ECO:0000313" key="4">
    <source>
        <dbReference type="EMBL" id="MDX8416211.1"/>
    </source>
</evidence>
<dbReference type="NCBIfam" id="TIGR01409">
    <property type="entry name" value="TAT_signal_seq"/>
    <property type="match status" value="1"/>
</dbReference>
<dbReference type="SUPFAM" id="SSF55347">
    <property type="entry name" value="Glyceraldehyde-3-phosphate dehydrogenase-like, C-terminal domain"/>
    <property type="match status" value="1"/>
</dbReference>
<dbReference type="RefSeq" id="WP_370397664.1">
    <property type="nucleotide sequence ID" value="NZ_JALBUT010000011.1"/>
</dbReference>
<evidence type="ECO:0000313" key="5">
    <source>
        <dbReference type="Proteomes" id="UP001275932"/>
    </source>
</evidence>
<dbReference type="InterPro" id="IPR050463">
    <property type="entry name" value="Gfo/Idh/MocA_oxidrdct_glycsds"/>
</dbReference>
<organism evidence="4 5">
    <name type="scientific">Intestinicryptomonas porci</name>
    <dbReference type="NCBI Taxonomy" id="2926320"/>
    <lineage>
        <taxon>Bacteria</taxon>
        <taxon>Pseudomonadati</taxon>
        <taxon>Verrucomicrobiota</taxon>
        <taxon>Opitutia</taxon>
        <taxon>Opitutales</taxon>
        <taxon>Intestinicryptomonaceae</taxon>
        <taxon>Intestinicryptomonas</taxon>
    </lineage>
</organism>
<evidence type="ECO:0000259" key="3">
    <source>
        <dbReference type="Pfam" id="PF19051"/>
    </source>
</evidence>
<feature type="domain" description="Gfo/Idh/MocA-like oxidoreductase N-terminal" evidence="2">
    <location>
        <begin position="44"/>
        <end position="172"/>
    </location>
</feature>
<dbReference type="Pfam" id="PF01408">
    <property type="entry name" value="GFO_IDH_MocA"/>
    <property type="match status" value="1"/>
</dbReference>
<name>A0ABU4WI18_9BACT</name>
<dbReference type="SUPFAM" id="SSF51735">
    <property type="entry name" value="NAD(P)-binding Rossmann-fold domains"/>
    <property type="match status" value="1"/>
</dbReference>
<comment type="caution">
    <text evidence="4">The sequence shown here is derived from an EMBL/GenBank/DDBJ whole genome shotgun (WGS) entry which is preliminary data.</text>
</comment>
<dbReference type="Gene3D" id="3.40.50.720">
    <property type="entry name" value="NAD(P)-binding Rossmann-like Domain"/>
    <property type="match status" value="1"/>
</dbReference>
<evidence type="ECO:0000256" key="1">
    <source>
        <dbReference type="SAM" id="SignalP"/>
    </source>
</evidence>
<dbReference type="Gene3D" id="3.30.360.10">
    <property type="entry name" value="Dihydrodipicolinate Reductase, domain 2"/>
    <property type="match status" value="1"/>
</dbReference>
<dbReference type="Proteomes" id="UP001275932">
    <property type="component" value="Unassembled WGS sequence"/>
</dbReference>
<reference evidence="4 5" key="1">
    <citation type="submission" date="2022-03" db="EMBL/GenBank/DDBJ databases">
        <title>Novel taxa within the pig intestine.</title>
        <authorList>
            <person name="Wylensek D."/>
            <person name="Bishof K."/>
            <person name="Afrizal A."/>
            <person name="Clavel T."/>
        </authorList>
    </citation>
    <scope>NUCLEOTIDE SEQUENCE [LARGE SCALE GENOMIC DNA]</scope>
    <source>
        <strain evidence="4 5">CLA-KB-P66</strain>
    </source>
</reference>
<feature type="signal peptide" evidence="1">
    <location>
        <begin position="1"/>
        <end position="33"/>
    </location>
</feature>
<dbReference type="InterPro" id="IPR000683">
    <property type="entry name" value="Gfo/Idh/MocA-like_OxRdtase_N"/>
</dbReference>
<sequence length="445" mass="49340">MKNISRRNFISKAAGAAAAGVFLPTLIPSSALGKAGTVAPSNRINVAFIGHGMQSGGHRGDMARNPRTQILSVCDVKLDVLDRVYGEVERINKDRGIGNSLQKTIHYQEALDRDDIDAAFIVTPDHWHVAISLYAILRGKHVYCEKPLTLTVREGRILSDAAKKANIRFQTGSQQRSEYCFRKAAELVRNGVIGKLKEVYISIGNFPPPLELPEMPFPEWMPKENYDLWLGPTPWRPFHTERIKGDYGGGWRRFWEYGARKEGDWGAHHFDIVQWAKGMDHSGPVKFCPAGTDGVPCRFYQYADGTTVYINPPGDMGKGKWGGGTRGEAIRFVGESGEVLTNRGNVCKVVPDAALGRQALKPGSTQLHPSMGHRQDWIDAIITGRDTICNAEIGHRTASICHLSSIALRLNRTVNWDPKKEQVIGDDQAASMLDRPRRAPYFLGA</sequence>
<dbReference type="Pfam" id="PF19051">
    <property type="entry name" value="GFO_IDH_MocA_C2"/>
    <property type="match status" value="1"/>
</dbReference>
<dbReference type="InterPro" id="IPR036291">
    <property type="entry name" value="NAD(P)-bd_dom_sf"/>
</dbReference>
<evidence type="ECO:0000259" key="2">
    <source>
        <dbReference type="Pfam" id="PF01408"/>
    </source>
</evidence>
<dbReference type="EMBL" id="JALBUT010000011">
    <property type="protein sequence ID" value="MDX8416211.1"/>
    <property type="molecule type" value="Genomic_DNA"/>
</dbReference>
<feature type="domain" description="Gfo/Idh/MocA-like oxidoreductase bacterial type C-terminal" evidence="3">
    <location>
        <begin position="220"/>
        <end position="441"/>
    </location>
</feature>
<accession>A0ABU4WI18</accession>
<keyword evidence="1" id="KW-0732">Signal</keyword>
<dbReference type="InterPro" id="IPR019546">
    <property type="entry name" value="TAT_signal_bac_arc"/>
</dbReference>
<feature type="chain" id="PRO_5045804574" evidence="1">
    <location>
        <begin position="34"/>
        <end position="445"/>
    </location>
</feature>
<dbReference type="PANTHER" id="PTHR43818">
    <property type="entry name" value="BCDNA.GH03377"/>
    <property type="match status" value="1"/>
</dbReference>
<protein>
    <submittedName>
        <fullName evidence="4">Gfo/Idh/MocA family oxidoreductase</fullName>
    </submittedName>
</protein>
<dbReference type="PROSITE" id="PS51318">
    <property type="entry name" value="TAT"/>
    <property type="match status" value="1"/>
</dbReference>
<dbReference type="InterPro" id="IPR006311">
    <property type="entry name" value="TAT_signal"/>
</dbReference>
<gene>
    <name evidence="4" type="ORF">MOX91_08525</name>
</gene>